<dbReference type="InterPro" id="IPR050834">
    <property type="entry name" value="Glycosyltransf_2"/>
</dbReference>
<dbReference type="OrthoDB" id="9802649at2"/>
<dbReference type="SUPFAM" id="SSF53448">
    <property type="entry name" value="Nucleotide-diphospho-sugar transferases"/>
    <property type="match status" value="1"/>
</dbReference>
<keyword evidence="1" id="KW-1003">Cell membrane</keyword>
<organism evidence="3 4">
    <name type="scientific">Pseudomonas fulva</name>
    <dbReference type="NCBI Taxonomy" id="47880"/>
    <lineage>
        <taxon>Bacteria</taxon>
        <taxon>Pseudomonadati</taxon>
        <taxon>Pseudomonadota</taxon>
        <taxon>Gammaproteobacteria</taxon>
        <taxon>Pseudomonadales</taxon>
        <taxon>Pseudomonadaceae</taxon>
        <taxon>Pseudomonas</taxon>
    </lineage>
</organism>
<dbReference type="GO" id="GO:0016740">
    <property type="term" value="F:transferase activity"/>
    <property type="evidence" value="ECO:0007669"/>
    <property type="project" value="UniProtKB-KW"/>
</dbReference>
<dbReference type="AlphaFoldDB" id="A0A0D0JXR0"/>
<accession>A0A0D0JXR0</accession>
<evidence type="ECO:0000313" key="3">
    <source>
        <dbReference type="EMBL" id="KIQ00506.1"/>
    </source>
</evidence>
<keyword evidence="3" id="KW-0808">Transferase</keyword>
<dbReference type="Proteomes" id="UP000032068">
    <property type="component" value="Unassembled WGS sequence"/>
</dbReference>
<proteinExistence type="predicted"/>
<evidence type="ECO:0000259" key="2">
    <source>
        <dbReference type="Pfam" id="PF00535"/>
    </source>
</evidence>
<dbReference type="PANTHER" id="PTHR43685:SF2">
    <property type="entry name" value="GLYCOSYLTRANSFERASE 2-LIKE DOMAIN-CONTAINING PROTEIN"/>
    <property type="match status" value="1"/>
</dbReference>
<reference evidence="3 4" key="1">
    <citation type="submission" date="2014-12" db="EMBL/GenBank/DDBJ databases">
        <title>16Stimator: statistical estimation of ribosomal gene copy numbers from draft genome assemblies.</title>
        <authorList>
            <person name="Perisin M.A."/>
            <person name="Vetter M."/>
            <person name="Gilbert J.A."/>
            <person name="Bergelson J."/>
        </authorList>
    </citation>
    <scope>NUCLEOTIDE SEQUENCE [LARGE SCALE GENOMIC DNA]</scope>
    <source>
        <strain evidence="3 4">MEJ086</strain>
    </source>
</reference>
<protein>
    <submittedName>
        <fullName evidence="3">Glycosyl transferase</fullName>
    </submittedName>
</protein>
<evidence type="ECO:0000256" key="1">
    <source>
        <dbReference type="ARBA" id="ARBA00022519"/>
    </source>
</evidence>
<dbReference type="InterPro" id="IPR029044">
    <property type="entry name" value="Nucleotide-diphossugar_trans"/>
</dbReference>
<dbReference type="InterPro" id="IPR001173">
    <property type="entry name" value="Glyco_trans_2-like"/>
</dbReference>
<dbReference type="Gene3D" id="3.90.550.10">
    <property type="entry name" value="Spore Coat Polysaccharide Biosynthesis Protein SpsA, Chain A"/>
    <property type="match status" value="1"/>
</dbReference>
<feature type="domain" description="Glycosyltransferase 2-like" evidence="2">
    <location>
        <begin position="8"/>
        <end position="172"/>
    </location>
</feature>
<gene>
    <name evidence="3" type="ORF">RU08_11315</name>
</gene>
<dbReference type="RefSeq" id="WP_042553913.1">
    <property type="nucleotide sequence ID" value="NZ_JXQW01000027.1"/>
</dbReference>
<keyword evidence="1" id="KW-0997">Cell inner membrane</keyword>
<dbReference type="CDD" id="cd00761">
    <property type="entry name" value="Glyco_tranf_GTA_type"/>
    <property type="match status" value="1"/>
</dbReference>
<keyword evidence="1" id="KW-0472">Membrane</keyword>
<dbReference type="PANTHER" id="PTHR43685">
    <property type="entry name" value="GLYCOSYLTRANSFERASE"/>
    <property type="match status" value="1"/>
</dbReference>
<dbReference type="Pfam" id="PF00535">
    <property type="entry name" value="Glycos_transf_2"/>
    <property type="match status" value="1"/>
</dbReference>
<dbReference type="EMBL" id="JXQW01000027">
    <property type="protein sequence ID" value="KIQ00506.1"/>
    <property type="molecule type" value="Genomic_DNA"/>
</dbReference>
<comment type="caution">
    <text evidence="3">The sequence shown here is derived from an EMBL/GenBank/DDBJ whole genome shotgun (WGS) entry which is preliminary data.</text>
</comment>
<sequence>MSGFAAITIVIPAYNYASTLARTVRSVMSQLGEDDELLIIDDGSTDNTPQVVEALEAEFPGRFRSLRKSNGGLASVRNLGIELARHDWLVFLDADDEMAPDSLSLIRAHLALNEQSRMVIGGHWSVDQEGRRRRHSPERLPDTPLLRVRAYLLDKTLSISNGACVMHRSIFQAGNYPERFRNAEDIPVFAQTLATYPVSLLPEPLAMIHKHSDSLRHDFVSSLAGGVGLVDEVFDRLPAALQELRAPFYQQRCLSLFRSAYLAGDFRAAKQFYCQAVSSDWKVLFKLSYSRKALRLWMGRPYG</sequence>
<name>A0A0D0JXR0_9PSED</name>
<evidence type="ECO:0000313" key="4">
    <source>
        <dbReference type="Proteomes" id="UP000032068"/>
    </source>
</evidence>